<organism evidence="1 2">
    <name type="scientific">Sulfobacillus harzensis</name>
    <dbReference type="NCBI Taxonomy" id="2729629"/>
    <lineage>
        <taxon>Bacteria</taxon>
        <taxon>Bacillati</taxon>
        <taxon>Bacillota</taxon>
        <taxon>Clostridia</taxon>
        <taxon>Eubacteriales</taxon>
        <taxon>Clostridiales Family XVII. Incertae Sedis</taxon>
        <taxon>Sulfobacillus</taxon>
    </lineage>
</organism>
<accession>A0A7Y0L3H7</accession>
<evidence type="ECO:0000313" key="2">
    <source>
        <dbReference type="Proteomes" id="UP000533476"/>
    </source>
</evidence>
<dbReference type="Proteomes" id="UP000533476">
    <property type="component" value="Unassembled WGS sequence"/>
</dbReference>
<evidence type="ECO:0000313" key="1">
    <source>
        <dbReference type="EMBL" id="NMP22647.1"/>
    </source>
</evidence>
<protein>
    <submittedName>
        <fullName evidence="1">Uncharacterized protein</fullName>
    </submittedName>
</protein>
<gene>
    <name evidence="1" type="ORF">HIJ39_09815</name>
</gene>
<keyword evidence="2" id="KW-1185">Reference proteome</keyword>
<proteinExistence type="predicted"/>
<dbReference type="RefSeq" id="WP_169099150.1">
    <property type="nucleotide sequence ID" value="NZ_JABBVZ010000027.1"/>
</dbReference>
<comment type="caution">
    <text evidence="1">The sequence shown here is derived from an EMBL/GenBank/DDBJ whole genome shotgun (WGS) entry which is preliminary data.</text>
</comment>
<dbReference type="AlphaFoldDB" id="A0A7Y0L3H7"/>
<sequence length="164" mass="18151">MDSFEERDLPTLSWAEARNADVTDSTLAQTVLINTAVSVLAGRQASWSEEAGEPLLVGESPCSNGRIFQVTDLHKTRFAVTVRHPESVAMEDMTRDYEKIRTLLAMIVHGANTDPTVGDRLADAWGVKLWSCDVCQAPFAHWAEARLHEEVLYGLGPDNSPRKD</sequence>
<dbReference type="EMBL" id="JABBVZ010000027">
    <property type="protein sequence ID" value="NMP22647.1"/>
    <property type="molecule type" value="Genomic_DNA"/>
</dbReference>
<name>A0A7Y0L3H7_9FIRM</name>
<reference evidence="1 2" key="1">
    <citation type="submission" date="2020-04" db="EMBL/GenBank/DDBJ databases">
        <authorList>
            <person name="Zhang R."/>
            <person name="Schippers A."/>
        </authorList>
    </citation>
    <scope>NUCLEOTIDE SEQUENCE [LARGE SCALE GENOMIC DNA]</scope>
    <source>
        <strain evidence="1 2">DSM 109850</strain>
    </source>
</reference>